<gene>
    <name evidence="2" type="ORF">AL072_21410</name>
</gene>
<evidence type="ECO:0000313" key="2">
    <source>
        <dbReference type="EMBL" id="ALG73555.1"/>
    </source>
</evidence>
<dbReference type="SUPFAM" id="SSF48452">
    <property type="entry name" value="TPR-like"/>
    <property type="match status" value="1"/>
</dbReference>
<dbReference type="PANTHER" id="PTHR44809">
    <property type="match status" value="1"/>
</dbReference>
<organism evidence="2 3">
    <name type="scientific">Azospirillum thiophilum</name>
    <dbReference type="NCBI Taxonomy" id="528244"/>
    <lineage>
        <taxon>Bacteria</taxon>
        <taxon>Pseudomonadati</taxon>
        <taxon>Pseudomonadota</taxon>
        <taxon>Alphaproteobacteria</taxon>
        <taxon>Rhodospirillales</taxon>
        <taxon>Azospirillaceae</taxon>
        <taxon>Azospirillum</taxon>
    </lineage>
</organism>
<dbReference type="SMART" id="SM00028">
    <property type="entry name" value="TPR"/>
    <property type="match status" value="3"/>
</dbReference>
<dbReference type="AlphaFoldDB" id="A0AAC8ZVU0"/>
<dbReference type="InterPro" id="IPR011990">
    <property type="entry name" value="TPR-like_helical_dom_sf"/>
</dbReference>
<dbReference type="RefSeq" id="WP_045584232.1">
    <property type="nucleotide sequence ID" value="NZ_CP012403.1"/>
</dbReference>
<sequence length="782" mass="86901">MTSYPTLDAWLDDFRKEPLRRLDRLFRRGDSISPFERGDPHDAALMALRSLGTADDRDAADAALAQWLEERLAEPLAVAAKRGWGAYVGSAMEGFDMAARMPGVRVGAVLRDQFDRFDTWTGDLSADGPGDLRLRFLLALAHNQGNKRRFLGLWYALCDKAERSATPNLTLSVGLAGLRGLPPDEDGRPRVAEGVEGLCRWARHLPDSEEARERFVMQWRAFTGRHHRKPEVWHRLTAEAVETHASRPFVGWWRDEVGETEKPVPAAGPAMAPTKQDADTLARSIAKNPPNSWERDVMAFTARHERYAMIKQDFYALPRGLNIVGNALLRQKTRVGFVLAARLATTALTHVPNHENSWVLWAQATDGLGQRDVAESILWQAMERLPASAPIRNALAGMLAKRGRVEEAEALYRQTMQRNPEAPHAFTALAGLLADQGRMSEAQSLLQSALPRFPDDEAVPSAFANLLVRDGQYAEAEALYRKAMERFPQDPVCRLDLGLLLLRLNRRDDVLPILDELRALKHTGAQTLQAHLDGRVRADSSKPASPAPDQQASPEWSPLLTNGTALRASFILSPALSRTDLLLMTRQRAEELRTQARELLNEALAHDPNNPLVRLIARRHGIKDAGGIDAARLRTVAGRNFPLRLELALDARSDKALRWLYQDFGDANHRALTAVGWLLVSPYADYADDEDASSPVAEQAARHLQSWLNRRDNPEADTGLGLLWSDLRSRLGQSVGGDLDGFLDAWQNVIAPRTSRDLLDIALLGMVLAALPFAAYEYALAE</sequence>
<dbReference type="Pfam" id="PF14559">
    <property type="entry name" value="TPR_19"/>
    <property type="match status" value="2"/>
</dbReference>
<proteinExistence type="predicted"/>
<reference evidence="3" key="1">
    <citation type="submission" date="2015-12" db="EMBL/GenBank/DDBJ databases">
        <title>Complete Genome Sequence of Azospirillum thiophilum BV-S.</title>
        <authorList>
            <person name="Fomenkov A."/>
            <person name="Vincze T."/>
            <person name="Grabovich M."/>
            <person name="Dubinina G."/>
            <person name="Orlova M."/>
            <person name="Belousova E."/>
            <person name="Roberts R.J."/>
        </authorList>
    </citation>
    <scope>NUCLEOTIDE SEQUENCE [LARGE SCALE GENOMIC DNA]</scope>
    <source>
        <strain evidence="3">BV-S</strain>
    </source>
</reference>
<feature type="compositionally biased region" description="Low complexity" evidence="1">
    <location>
        <begin position="541"/>
        <end position="554"/>
    </location>
</feature>
<feature type="region of interest" description="Disordered" evidence="1">
    <location>
        <begin position="537"/>
        <end position="558"/>
    </location>
</feature>
<evidence type="ECO:0008006" key="4">
    <source>
        <dbReference type="Google" id="ProtNLM"/>
    </source>
</evidence>
<reference evidence="2 3" key="2">
    <citation type="journal article" date="2016" name="Genome Announc.">
        <title>Complete Genome Sequence of a Strain of Azospirillum thiophilum Isolated from a Sulfide Spring.</title>
        <authorList>
            <person name="Fomenkov A."/>
            <person name="Vincze T."/>
            <person name="Grabovich M."/>
            <person name="Anton B.P."/>
            <person name="Dubinina G."/>
            <person name="Orlova M."/>
            <person name="Belousova E."/>
            <person name="Roberts R.J."/>
        </authorList>
    </citation>
    <scope>NUCLEOTIDE SEQUENCE [LARGE SCALE GENOMIC DNA]</scope>
    <source>
        <strain evidence="2 3">BV-S</strain>
    </source>
</reference>
<dbReference type="Gene3D" id="1.25.40.10">
    <property type="entry name" value="Tetratricopeptide repeat domain"/>
    <property type="match status" value="1"/>
</dbReference>
<dbReference type="InterPro" id="IPR019734">
    <property type="entry name" value="TPR_rpt"/>
</dbReference>
<dbReference type="KEGG" id="ati:AL072_21410"/>
<accession>A0AAC8ZVU0</accession>
<dbReference type="InterPro" id="IPR052943">
    <property type="entry name" value="TMTC_O-mannosyl-trnsfr"/>
</dbReference>
<name>A0AAC8ZVU0_9PROT</name>
<dbReference type="Proteomes" id="UP000069935">
    <property type="component" value="Chromosome 3"/>
</dbReference>
<dbReference type="EMBL" id="CP012403">
    <property type="protein sequence ID" value="ALG73555.1"/>
    <property type="molecule type" value="Genomic_DNA"/>
</dbReference>
<evidence type="ECO:0000313" key="3">
    <source>
        <dbReference type="Proteomes" id="UP000069935"/>
    </source>
</evidence>
<dbReference type="PANTHER" id="PTHR44809:SF1">
    <property type="entry name" value="PROTEIN O-MANNOSYL-TRANSFERASE TMTC1"/>
    <property type="match status" value="1"/>
</dbReference>
<protein>
    <recommendedName>
        <fullName evidence="4">Tetratricopeptide repeat protein</fullName>
    </recommendedName>
</protein>
<keyword evidence="3" id="KW-1185">Reference proteome</keyword>
<evidence type="ECO:0000256" key="1">
    <source>
        <dbReference type="SAM" id="MobiDB-lite"/>
    </source>
</evidence>